<evidence type="ECO:0000259" key="2">
    <source>
        <dbReference type="PROSITE" id="PS50076"/>
    </source>
</evidence>
<evidence type="ECO:0000256" key="1">
    <source>
        <dbReference type="SAM" id="MobiDB-lite"/>
    </source>
</evidence>
<comment type="caution">
    <text evidence="3">The sequence shown here is derived from an EMBL/GenBank/DDBJ whole genome shotgun (WGS) entry which is preliminary data.</text>
</comment>
<sequence>MGNAGSDTVPLHLATDELAAQVLEQACKPRVSPWDILGLQQGAQLPQVKAAYKRLVLRLHPDKTSSKLATEAFKAISTAFLQLQTQLTDQHGAATSGEGVSDGSAAYKSSRWESFAGASAAVQSSHEAQNHHPKAAGRDLAPRQQSKVRPE</sequence>
<dbReference type="InterPro" id="IPR051100">
    <property type="entry name" value="DnaJ_subfamily_B/C"/>
</dbReference>
<dbReference type="Gene3D" id="1.10.287.110">
    <property type="entry name" value="DnaJ domain"/>
    <property type="match status" value="1"/>
</dbReference>
<accession>A0AAW1PSA4</accession>
<dbReference type="InterPro" id="IPR001623">
    <property type="entry name" value="DnaJ_domain"/>
</dbReference>
<dbReference type="Pfam" id="PF00226">
    <property type="entry name" value="DnaJ"/>
    <property type="match status" value="1"/>
</dbReference>
<dbReference type="PRINTS" id="PR00625">
    <property type="entry name" value="JDOMAIN"/>
</dbReference>
<reference evidence="3 4" key="1">
    <citation type="journal article" date="2024" name="Nat. Commun.">
        <title>Phylogenomics reveals the evolutionary origins of lichenization in chlorophyte algae.</title>
        <authorList>
            <person name="Puginier C."/>
            <person name="Libourel C."/>
            <person name="Otte J."/>
            <person name="Skaloud P."/>
            <person name="Haon M."/>
            <person name="Grisel S."/>
            <person name="Petersen M."/>
            <person name="Berrin J.G."/>
            <person name="Delaux P.M."/>
            <person name="Dal Grande F."/>
            <person name="Keller J."/>
        </authorList>
    </citation>
    <scope>NUCLEOTIDE SEQUENCE [LARGE SCALE GENOMIC DNA]</scope>
    <source>
        <strain evidence="3 4">SAG 2043</strain>
    </source>
</reference>
<dbReference type="PANTHER" id="PTHR43908">
    <property type="entry name" value="AT29763P-RELATED"/>
    <property type="match status" value="1"/>
</dbReference>
<dbReference type="EMBL" id="JALJOR010000009">
    <property type="protein sequence ID" value="KAK9811280.1"/>
    <property type="molecule type" value="Genomic_DNA"/>
</dbReference>
<feature type="domain" description="J" evidence="2">
    <location>
        <begin position="32"/>
        <end position="88"/>
    </location>
</feature>
<feature type="region of interest" description="Disordered" evidence="1">
    <location>
        <begin position="118"/>
        <end position="151"/>
    </location>
</feature>
<proteinExistence type="predicted"/>
<dbReference type="PROSITE" id="PS50076">
    <property type="entry name" value="DNAJ_2"/>
    <property type="match status" value="1"/>
</dbReference>
<dbReference type="InterPro" id="IPR036869">
    <property type="entry name" value="J_dom_sf"/>
</dbReference>
<name>A0AAW1PSA4_9CHLO</name>
<dbReference type="SUPFAM" id="SSF46565">
    <property type="entry name" value="Chaperone J-domain"/>
    <property type="match status" value="1"/>
</dbReference>
<dbReference type="GO" id="GO:0030544">
    <property type="term" value="F:Hsp70 protein binding"/>
    <property type="evidence" value="ECO:0007669"/>
    <property type="project" value="TreeGrafter"/>
</dbReference>
<dbReference type="AlphaFoldDB" id="A0AAW1PSA4"/>
<gene>
    <name evidence="3" type="ORF">WJX72_001065</name>
</gene>
<dbReference type="Proteomes" id="UP001489004">
    <property type="component" value="Unassembled WGS sequence"/>
</dbReference>
<dbReference type="GO" id="GO:0071218">
    <property type="term" value="P:cellular response to misfolded protein"/>
    <property type="evidence" value="ECO:0007669"/>
    <property type="project" value="TreeGrafter"/>
</dbReference>
<protein>
    <recommendedName>
        <fullName evidence="2">J domain-containing protein</fullName>
    </recommendedName>
</protein>
<dbReference type="GO" id="GO:0005789">
    <property type="term" value="C:endoplasmic reticulum membrane"/>
    <property type="evidence" value="ECO:0007669"/>
    <property type="project" value="TreeGrafter"/>
</dbReference>
<dbReference type="CDD" id="cd06257">
    <property type="entry name" value="DnaJ"/>
    <property type="match status" value="1"/>
</dbReference>
<dbReference type="PANTHER" id="PTHR43908:SF3">
    <property type="entry name" value="AT29763P-RELATED"/>
    <property type="match status" value="1"/>
</dbReference>
<organism evidence="3 4">
    <name type="scientific">[Myrmecia] bisecta</name>
    <dbReference type="NCBI Taxonomy" id="41462"/>
    <lineage>
        <taxon>Eukaryota</taxon>
        <taxon>Viridiplantae</taxon>
        <taxon>Chlorophyta</taxon>
        <taxon>core chlorophytes</taxon>
        <taxon>Trebouxiophyceae</taxon>
        <taxon>Trebouxiales</taxon>
        <taxon>Trebouxiaceae</taxon>
        <taxon>Myrmecia</taxon>
    </lineage>
</organism>
<evidence type="ECO:0000313" key="4">
    <source>
        <dbReference type="Proteomes" id="UP001489004"/>
    </source>
</evidence>
<dbReference type="SMART" id="SM00271">
    <property type="entry name" value="DnaJ"/>
    <property type="match status" value="1"/>
</dbReference>
<evidence type="ECO:0000313" key="3">
    <source>
        <dbReference type="EMBL" id="KAK9811280.1"/>
    </source>
</evidence>
<keyword evidence="4" id="KW-1185">Reference proteome</keyword>